<comment type="caution">
    <text evidence="12">The sequence shown here is derived from an EMBL/GenBank/DDBJ whole genome shotgun (WGS) entry which is preliminary data.</text>
</comment>
<feature type="binding site" evidence="10">
    <location>
        <begin position="157"/>
        <end position="160"/>
    </location>
    <ligand>
        <name>substrate</name>
    </ligand>
</feature>
<evidence type="ECO:0000256" key="1">
    <source>
        <dbReference type="ARBA" id="ARBA00008023"/>
    </source>
</evidence>
<comment type="catalytic activity">
    <reaction evidence="9 10">
        <text>XTP + H2O = XMP + diphosphate + H(+)</text>
        <dbReference type="Rhea" id="RHEA:28610"/>
        <dbReference type="ChEBI" id="CHEBI:15377"/>
        <dbReference type="ChEBI" id="CHEBI:15378"/>
        <dbReference type="ChEBI" id="CHEBI:33019"/>
        <dbReference type="ChEBI" id="CHEBI:57464"/>
        <dbReference type="ChEBI" id="CHEBI:61314"/>
        <dbReference type="EC" id="3.6.1.66"/>
    </reaction>
</comment>
<feature type="binding site" evidence="10">
    <location>
        <begin position="11"/>
        <end position="16"/>
    </location>
    <ligand>
        <name>substrate</name>
    </ligand>
</feature>
<dbReference type="InterPro" id="IPR002637">
    <property type="entry name" value="RdgB/HAM1"/>
</dbReference>
<dbReference type="GO" id="GO:0046872">
    <property type="term" value="F:metal ion binding"/>
    <property type="evidence" value="ECO:0007669"/>
    <property type="project" value="UniProtKB-KW"/>
</dbReference>
<evidence type="ECO:0000256" key="10">
    <source>
        <dbReference type="HAMAP-Rule" id="MF_01405"/>
    </source>
</evidence>
<comment type="subunit">
    <text evidence="2 10">Homodimer.</text>
</comment>
<dbReference type="InterPro" id="IPR020922">
    <property type="entry name" value="dITP/XTP_pyrophosphatase"/>
</dbReference>
<sequence>MKNFQKILIASNNQGKIKEFKALFEPLNIEILSLRDLNIESHPEENGLTFIENALIKARDAAKKSGLPTLADDSGLVVPALKGEPGIYSARYSDSGNDHDNNLKLLEKMSHLSGADRAAYFKAVLVLLRNAEDPVPLIAEGEVHGFITENIEGNEGFGYDPLFFYPEKQSTFGLLPPALKNQISHRNNALQQLLKKISSI</sequence>
<keyword evidence="3 10" id="KW-0479">Metal-binding</keyword>
<evidence type="ECO:0000256" key="7">
    <source>
        <dbReference type="ARBA" id="ARBA00023080"/>
    </source>
</evidence>
<evidence type="ECO:0000256" key="3">
    <source>
        <dbReference type="ARBA" id="ARBA00022723"/>
    </source>
</evidence>
<dbReference type="SUPFAM" id="SSF52972">
    <property type="entry name" value="ITPase-like"/>
    <property type="match status" value="1"/>
</dbReference>
<dbReference type="GO" id="GO:0009117">
    <property type="term" value="P:nucleotide metabolic process"/>
    <property type="evidence" value="ECO:0007669"/>
    <property type="project" value="UniProtKB-KW"/>
</dbReference>
<dbReference type="RefSeq" id="WP_109236862.1">
    <property type="nucleotide sequence ID" value="NZ_BMXZ01000006.1"/>
</dbReference>
<dbReference type="InterPro" id="IPR029001">
    <property type="entry name" value="ITPase-like_fam"/>
</dbReference>
<evidence type="ECO:0000256" key="6">
    <source>
        <dbReference type="ARBA" id="ARBA00022842"/>
    </source>
</evidence>
<comment type="catalytic activity">
    <reaction evidence="8 10">
        <text>dITP + H2O = dIMP + diphosphate + H(+)</text>
        <dbReference type="Rhea" id="RHEA:28342"/>
        <dbReference type="ChEBI" id="CHEBI:15377"/>
        <dbReference type="ChEBI" id="CHEBI:15378"/>
        <dbReference type="ChEBI" id="CHEBI:33019"/>
        <dbReference type="ChEBI" id="CHEBI:61194"/>
        <dbReference type="ChEBI" id="CHEBI:61382"/>
        <dbReference type="EC" id="3.6.1.66"/>
    </reaction>
</comment>
<dbReference type="HAMAP" id="MF_01405">
    <property type="entry name" value="Non_canon_purine_NTPase"/>
    <property type="match status" value="1"/>
</dbReference>
<dbReference type="GO" id="GO:0005829">
    <property type="term" value="C:cytosol"/>
    <property type="evidence" value="ECO:0007669"/>
    <property type="project" value="TreeGrafter"/>
</dbReference>
<reference evidence="12 13" key="1">
    <citation type="journal article" date="2018" name="Genome Announc.">
        <title>Ignatzschineria cameli sp. nov., isolated from necrotic foot tissue of dromedaries (Camelus dromedarius) and associated maggots (Wohlfahrtia species) in Dubai.</title>
        <authorList>
            <person name="Tsang C.C."/>
            <person name="Tang J.Y."/>
            <person name="Fong J.Y."/>
            <person name="Kinne J."/>
            <person name="Lee H.H."/>
            <person name="Joseph M."/>
            <person name="Jose S."/>
            <person name="Schuster R.K."/>
            <person name="Tang Y."/>
            <person name="Sivakumar S."/>
            <person name="Chen J.H."/>
            <person name="Teng J.L."/>
            <person name="Lau S.K."/>
            <person name="Wernery U."/>
            <person name="Woo P.C."/>
        </authorList>
    </citation>
    <scope>NUCLEOTIDE SEQUENCE [LARGE SCALE GENOMIC DNA]</scope>
    <source>
        <strain evidence="12 13">KCTC 22643</strain>
    </source>
</reference>
<dbReference type="PANTHER" id="PTHR11067:SF9">
    <property type="entry name" value="INOSINE TRIPHOSPHATE PYROPHOSPHATASE"/>
    <property type="match status" value="1"/>
</dbReference>
<organism evidence="12 13">
    <name type="scientific">Ignatzschineria indica</name>
    <dbReference type="NCBI Taxonomy" id="472583"/>
    <lineage>
        <taxon>Bacteria</taxon>
        <taxon>Pseudomonadati</taxon>
        <taxon>Pseudomonadota</taxon>
        <taxon>Gammaproteobacteria</taxon>
        <taxon>Cardiobacteriales</taxon>
        <taxon>Ignatzschineriaceae</taxon>
        <taxon>Ignatzschineria</taxon>
    </lineage>
</organism>
<keyword evidence="4 10" id="KW-0547">Nucleotide-binding</keyword>
<feature type="binding site" evidence="10">
    <location>
        <position position="74"/>
    </location>
    <ligand>
        <name>substrate</name>
    </ligand>
</feature>
<gene>
    <name evidence="12" type="primary">rdgB</name>
    <name evidence="12" type="ORF">DC082_10085</name>
</gene>
<dbReference type="AlphaFoldDB" id="A0A2U2AI17"/>
<dbReference type="Proteomes" id="UP000244948">
    <property type="component" value="Unassembled WGS sequence"/>
</dbReference>
<dbReference type="Gene3D" id="3.90.950.10">
    <property type="match status" value="1"/>
</dbReference>
<dbReference type="FunFam" id="3.90.950.10:FF:000001">
    <property type="entry name" value="dITP/XTP pyrophosphatase"/>
    <property type="match status" value="1"/>
</dbReference>
<proteinExistence type="inferred from homology"/>
<dbReference type="EMBL" id="QEWR01000008">
    <property type="protein sequence ID" value="PWD82270.1"/>
    <property type="molecule type" value="Genomic_DNA"/>
</dbReference>
<keyword evidence="6 10" id="KW-0460">Magnesium</keyword>
<dbReference type="GO" id="GO:0036222">
    <property type="term" value="F:XTP diphosphatase activity"/>
    <property type="evidence" value="ECO:0007669"/>
    <property type="project" value="UniProtKB-UniRule"/>
</dbReference>
<evidence type="ECO:0000256" key="9">
    <source>
        <dbReference type="ARBA" id="ARBA00052017"/>
    </source>
</evidence>
<dbReference type="GO" id="GO:0017111">
    <property type="term" value="F:ribonucleoside triphosphate phosphatase activity"/>
    <property type="evidence" value="ECO:0007669"/>
    <property type="project" value="InterPro"/>
</dbReference>
<dbReference type="CDD" id="cd00515">
    <property type="entry name" value="HAM1"/>
    <property type="match status" value="1"/>
</dbReference>
<evidence type="ECO:0000313" key="13">
    <source>
        <dbReference type="Proteomes" id="UP000244948"/>
    </source>
</evidence>
<keyword evidence="7 10" id="KW-0546">Nucleotide metabolism</keyword>
<keyword evidence="13" id="KW-1185">Reference proteome</keyword>
<evidence type="ECO:0000256" key="8">
    <source>
        <dbReference type="ARBA" id="ARBA00051875"/>
    </source>
</evidence>
<feature type="binding site" evidence="10">
    <location>
        <position position="44"/>
    </location>
    <ligand>
        <name>Mg(2+)</name>
        <dbReference type="ChEBI" id="CHEBI:18420"/>
    </ligand>
</feature>
<feature type="binding site" evidence="10">
    <location>
        <begin position="185"/>
        <end position="186"/>
    </location>
    <ligand>
        <name>substrate</name>
    </ligand>
</feature>
<dbReference type="GO" id="GO:0036220">
    <property type="term" value="F:ITP diphosphatase activity"/>
    <property type="evidence" value="ECO:0007669"/>
    <property type="project" value="UniProtKB-UniRule"/>
</dbReference>
<feature type="active site" description="Proton acceptor" evidence="10">
    <location>
        <position position="73"/>
    </location>
</feature>
<dbReference type="EC" id="3.6.1.66" evidence="10"/>
<dbReference type="GO" id="GO:0035870">
    <property type="term" value="F:dITP diphosphatase activity"/>
    <property type="evidence" value="ECO:0007669"/>
    <property type="project" value="UniProtKB-UniRule"/>
</dbReference>
<dbReference type="GO" id="GO:0009146">
    <property type="term" value="P:purine nucleoside triphosphate catabolic process"/>
    <property type="evidence" value="ECO:0007669"/>
    <property type="project" value="UniProtKB-UniRule"/>
</dbReference>
<comment type="similarity">
    <text evidence="1 10 11">Belongs to the HAM1 NTPase family.</text>
</comment>
<comment type="cofactor">
    <cofactor evidence="10">
        <name>Mg(2+)</name>
        <dbReference type="ChEBI" id="CHEBI:18420"/>
    </cofactor>
    <text evidence="10">Binds 1 Mg(2+) ion per subunit.</text>
</comment>
<name>A0A2U2AI17_9GAMM</name>
<evidence type="ECO:0000256" key="2">
    <source>
        <dbReference type="ARBA" id="ARBA00011738"/>
    </source>
</evidence>
<dbReference type="NCBIfam" id="TIGR00042">
    <property type="entry name" value="RdgB/HAM1 family non-canonical purine NTP pyrophosphatase"/>
    <property type="match status" value="1"/>
</dbReference>
<keyword evidence="5 10" id="KW-0378">Hydrolase</keyword>
<dbReference type="GO" id="GO:0000166">
    <property type="term" value="F:nucleotide binding"/>
    <property type="evidence" value="ECO:0007669"/>
    <property type="project" value="UniProtKB-KW"/>
</dbReference>
<comment type="function">
    <text evidence="10">Pyrophosphatase that catalyzes the hydrolysis of nucleoside triphosphates to their monophosphate derivatives, with a high preference for the non-canonical purine nucleotides XTP (xanthosine triphosphate), dITP (deoxyinosine triphosphate) and ITP. Seems to function as a house-cleaning enzyme that removes non-canonical purine nucleotides from the nucleotide pool, thus preventing their incorporation into DNA/RNA and avoiding chromosomal lesions.</text>
</comment>
<feature type="binding site" evidence="10">
    <location>
        <position position="73"/>
    </location>
    <ligand>
        <name>Mg(2+)</name>
        <dbReference type="ChEBI" id="CHEBI:18420"/>
    </ligand>
</feature>
<dbReference type="Pfam" id="PF01725">
    <property type="entry name" value="Ham1p_like"/>
    <property type="match status" value="1"/>
</dbReference>
<evidence type="ECO:0000256" key="5">
    <source>
        <dbReference type="ARBA" id="ARBA00022801"/>
    </source>
</evidence>
<feature type="binding site" evidence="10">
    <location>
        <position position="180"/>
    </location>
    <ligand>
        <name>substrate</name>
    </ligand>
</feature>
<evidence type="ECO:0000256" key="11">
    <source>
        <dbReference type="RuleBase" id="RU003781"/>
    </source>
</evidence>
<dbReference type="PANTHER" id="PTHR11067">
    <property type="entry name" value="INOSINE TRIPHOSPHATE PYROPHOSPHATASE/HAM1 PROTEIN"/>
    <property type="match status" value="1"/>
</dbReference>
<accession>A0A2U2AI17</accession>
<evidence type="ECO:0000256" key="4">
    <source>
        <dbReference type="ARBA" id="ARBA00022741"/>
    </source>
</evidence>
<evidence type="ECO:0000313" key="12">
    <source>
        <dbReference type="EMBL" id="PWD82270.1"/>
    </source>
</evidence>
<comment type="catalytic activity">
    <reaction evidence="10">
        <text>ITP + H2O = IMP + diphosphate + H(+)</text>
        <dbReference type="Rhea" id="RHEA:29399"/>
        <dbReference type="ChEBI" id="CHEBI:15377"/>
        <dbReference type="ChEBI" id="CHEBI:15378"/>
        <dbReference type="ChEBI" id="CHEBI:33019"/>
        <dbReference type="ChEBI" id="CHEBI:58053"/>
        <dbReference type="ChEBI" id="CHEBI:61402"/>
        <dbReference type="EC" id="3.6.1.66"/>
    </reaction>
</comment>
<protein>
    <recommendedName>
        <fullName evidence="10">dITP/XTP pyrophosphatase</fullName>
        <ecNumber evidence="10">3.6.1.66</ecNumber>
    </recommendedName>
    <alternativeName>
        <fullName evidence="10">Non-canonical purine NTP pyrophosphatase</fullName>
    </alternativeName>
    <alternativeName>
        <fullName evidence="10">Non-standard purine NTP pyrophosphatase</fullName>
    </alternativeName>
    <alternativeName>
        <fullName evidence="10">Nucleoside-triphosphate diphosphatase</fullName>
    </alternativeName>
    <alternativeName>
        <fullName evidence="10">Nucleoside-triphosphate pyrophosphatase</fullName>
        <shortName evidence="10">NTPase</shortName>
    </alternativeName>
</protein>